<dbReference type="Proteomes" id="UP000683428">
    <property type="component" value="Chromosome"/>
</dbReference>
<dbReference type="GO" id="GO:0042158">
    <property type="term" value="P:lipoprotein biosynthetic process"/>
    <property type="evidence" value="ECO:0007669"/>
    <property type="project" value="UniProtKB-UniRule"/>
</dbReference>
<dbReference type="EMBL" id="CP064782">
    <property type="protein sequence ID" value="QWT49966.1"/>
    <property type="molecule type" value="Genomic_DNA"/>
</dbReference>
<comment type="similarity">
    <text evidence="1 2">Belongs to the CN hydrolase family. Apolipoprotein N-acyltransferase subfamily.</text>
</comment>
<accession>A0A975XVL3</accession>
<dbReference type="GO" id="GO:0005886">
    <property type="term" value="C:plasma membrane"/>
    <property type="evidence" value="ECO:0007669"/>
    <property type="project" value="UniProtKB-SubCell"/>
</dbReference>
<sequence length="499" mass="54371">MAAIPRRRFFSVATCGLGAMAVAAFAPFGWFPLAWLAWAGFYLFVSRADSPREAGWLGFTFGFGHFLAGVSWVYVSLHDFGGMALPMAAFASALLCAYLGLFPALAAWGLGRLKGRGLGPWALVFAFAGLWTLTEWARGWFLTGFPWLSLGYSQTPPSPLAGFAPVLGVYGMGLVTALLAACAAEVVASRRWTMLLPVALILGGGYGLTRVPWVHPVGAPVRVALLQGNIAQDMKWQPERFYDSLESYLRLVLENPAKLTVLPETALPAYYQQLPPEFLSDLRDLVHRQKGDVLVGVVYGEGERYTNSAVSLGASPMQRYDKAHLVPFGEYIPPGFAWFLDMMHMPMSDFTPGQVGRPPLALAGQQVAPDICYEDGFGEEIRQALPRATLLVNMSNTAWFGRSLAQPQHLQISRLRAMENGRPMLRATNTGMTAIITPDGRVQDQLPPFTRGALVGDVQGYQGLTPYARWGNVLMLILAVLCLLPGVLGWGDRPTGSAR</sequence>
<keyword evidence="5" id="KW-1185">Reference proteome</keyword>
<feature type="transmembrane region" description="Helical" evidence="2">
    <location>
        <begin position="194"/>
        <end position="213"/>
    </location>
</feature>
<dbReference type="PANTHER" id="PTHR38686">
    <property type="entry name" value="APOLIPOPROTEIN N-ACYLTRANSFERASE"/>
    <property type="match status" value="1"/>
</dbReference>
<feature type="domain" description="CN hydrolase" evidence="3">
    <location>
        <begin position="226"/>
        <end position="460"/>
    </location>
</feature>
<dbReference type="Pfam" id="PF20154">
    <property type="entry name" value="LNT_N"/>
    <property type="match status" value="1"/>
</dbReference>
<comment type="function">
    <text evidence="2">Catalyzes the phospholipid dependent N-acylation of the N-terminal cysteine of apolipoprotein, the last step in lipoprotein maturation.</text>
</comment>
<dbReference type="PANTHER" id="PTHR38686:SF1">
    <property type="entry name" value="APOLIPOPROTEIN N-ACYLTRANSFERASE"/>
    <property type="match status" value="1"/>
</dbReference>
<feature type="transmembrane region" description="Helical" evidence="2">
    <location>
        <begin position="20"/>
        <end position="44"/>
    </location>
</feature>
<dbReference type="GO" id="GO:0016410">
    <property type="term" value="F:N-acyltransferase activity"/>
    <property type="evidence" value="ECO:0007669"/>
    <property type="project" value="UniProtKB-UniRule"/>
</dbReference>
<name>A0A975XVL3_9RHOO</name>
<dbReference type="InterPro" id="IPR003010">
    <property type="entry name" value="C-N_Hydrolase"/>
</dbReference>
<feature type="transmembrane region" description="Helical" evidence="2">
    <location>
        <begin position="470"/>
        <end position="491"/>
    </location>
</feature>
<organism evidence="4 5">
    <name type="scientific">Azospira inquinata</name>
    <dbReference type="NCBI Taxonomy" id="2785627"/>
    <lineage>
        <taxon>Bacteria</taxon>
        <taxon>Pseudomonadati</taxon>
        <taxon>Pseudomonadota</taxon>
        <taxon>Betaproteobacteria</taxon>
        <taxon>Rhodocyclales</taxon>
        <taxon>Rhodocyclaceae</taxon>
        <taxon>Azospira</taxon>
    </lineage>
</organism>
<keyword evidence="2" id="KW-0812">Transmembrane</keyword>
<keyword evidence="2" id="KW-0808">Transferase</keyword>
<comment type="catalytic activity">
    <reaction evidence="2">
        <text>N-terminal S-1,2-diacyl-sn-glyceryl-L-cysteinyl-[lipoprotein] + a glycerophospholipid = N-acyl-S-1,2-diacyl-sn-glyceryl-L-cysteinyl-[lipoprotein] + a 2-acyl-sn-glycero-3-phospholipid + H(+)</text>
        <dbReference type="Rhea" id="RHEA:48228"/>
        <dbReference type="Rhea" id="RHEA-COMP:14681"/>
        <dbReference type="Rhea" id="RHEA-COMP:14684"/>
        <dbReference type="ChEBI" id="CHEBI:15378"/>
        <dbReference type="ChEBI" id="CHEBI:136912"/>
        <dbReference type="ChEBI" id="CHEBI:140656"/>
        <dbReference type="ChEBI" id="CHEBI:140657"/>
        <dbReference type="ChEBI" id="CHEBI:140660"/>
        <dbReference type="EC" id="2.3.1.269"/>
    </reaction>
</comment>
<reference evidence="4" key="1">
    <citation type="submission" date="2020-11" db="EMBL/GenBank/DDBJ databases">
        <title>Azospira inquinata sp. nov.</title>
        <authorList>
            <person name="Moe W.M."/>
            <person name="Mikes M.C."/>
        </authorList>
    </citation>
    <scope>NUCLEOTIDE SEQUENCE</scope>
    <source>
        <strain evidence="4">Azo-3</strain>
    </source>
</reference>
<evidence type="ECO:0000256" key="1">
    <source>
        <dbReference type="ARBA" id="ARBA00010065"/>
    </source>
</evidence>
<dbReference type="PROSITE" id="PS50263">
    <property type="entry name" value="CN_HYDROLASE"/>
    <property type="match status" value="1"/>
</dbReference>
<feature type="transmembrane region" description="Helical" evidence="2">
    <location>
        <begin position="122"/>
        <end position="141"/>
    </location>
</feature>
<evidence type="ECO:0000313" key="5">
    <source>
        <dbReference type="Proteomes" id="UP000683428"/>
    </source>
</evidence>
<dbReference type="AlphaFoldDB" id="A0A975XVL3"/>
<feature type="transmembrane region" description="Helical" evidence="2">
    <location>
        <begin position="56"/>
        <end position="75"/>
    </location>
</feature>
<comment type="pathway">
    <text evidence="2">Protein modification; lipoprotein biosynthesis (N-acyl transfer).</text>
</comment>
<gene>
    <name evidence="2 4" type="primary">lnt</name>
    <name evidence="4" type="ORF">Azoinq_05015</name>
</gene>
<dbReference type="HAMAP" id="MF_01148">
    <property type="entry name" value="Lnt"/>
    <property type="match status" value="1"/>
</dbReference>
<feature type="transmembrane region" description="Helical" evidence="2">
    <location>
        <begin position="87"/>
        <end position="110"/>
    </location>
</feature>
<proteinExistence type="inferred from homology"/>
<comment type="subcellular location">
    <subcellularLocation>
        <location evidence="2">Cell membrane</location>
        <topology evidence="2">Multi-pass membrane protein</topology>
    </subcellularLocation>
</comment>
<dbReference type="Pfam" id="PF00795">
    <property type="entry name" value="CN_hydrolase"/>
    <property type="match status" value="1"/>
</dbReference>
<dbReference type="InterPro" id="IPR045378">
    <property type="entry name" value="LNT_N"/>
</dbReference>
<dbReference type="NCBIfam" id="TIGR00546">
    <property type="entry name" value="lnt"/>
    <property type="match status" value="1"/>
</dbReference>
<dbReference type="RefSeq" id="WP_216131574.1">
    <property type="nucleotide sequence ID" value="NZ_CP064782.1"/>
</dbReference>
<dbReference type="PROSITE" id="PS51318">
    <property type="entry name" value="TAT"/>
    <property type="match status" value="1"/>
</dbReference>
<dbReference type="InterPro" id="IPR006311">
    <property type="entry name" value="TAT_signal"/>
</dbReference>
<keyword evidence="2" id="KW-1133">Transmembrane helix</keyword>
<dbReference type="KEGG" id="aiq:Azoinq_05015"/>
<keyword evidence="2" id="KW-0472">Membrane</keyword>
<evidence type="ECO:0000256" key="2">
    <source>
        <dbReference type="HAMAP-Rule" id="MF_01148"/>
    </source>
</evidence>
<dbReference type="InterPro" id="IPR004563">
    <property type="entry name" value="Apolipo_AcylTrfase"/>
</dbReference>
<protein>
    <recommendedName>
        <fullName evidence="2">Apolipoprotein N-acyltransferase</fullName>
        <shortName evidence="2">ALP N-acyltransferase</shortName>
        <ecNumber evidence="2">2.3.1.269</ecNumber>
    </recommendedName>
</protein>
<keyword evidence="2" id="KW-0012">Acyltransferase</keyword>
<evidence type="ECO:0000259" key="3">
    <source>
        <dbReference type="PROSITE" id="PS50263"/>
    </source>
</evidence>
<evidence type="ECO:0000313" key="4">
    <source>
        <dbReference type="EMBL" id="QWT49966.1"/>
    </source>
</evidence>
<dbReference type="CDD" id="cd07571">
    <property type="entry name" value="ALP_N-acyl_transferase"/>
    <property type="match status" value="1"/>
</dbReference>
<dbReference type="EC" id="2.3.1.269" evidence="2"/>
<feature type="transmembrane region" description="Helical" evidence="2">
    <location>
        <begin position="161"/>
        <end position="182"/>
    </location>
</feature>
<keyword evidence="2" id="KW-1003">Cell membrane</keyword>